<dbReference type="GO" id="GO:0003700">
    <property type="term" value="F:DNA-binding transcription factor activity"/>
    <property type="evidence" value="ECO:0007669"/>
    <property type="project" value="InterPro"/>
</dbReference>
<evidence type="ECO:0000256" key="3">
    <source>
        <dbReference type="ARBA" id="ARBA00023125"/>
    </source>
</evidence>
<dbReference type="PANTHER" id="PTHR30537">
    <property type="entry name" value="HTH-TYPE TRANSCRIPTIONAL REGULATOR"/>
    <property type="match status" value="1"/>
</dbReference>
<dbReference type="CDD" id="cd08422">
    <property type="entry name" value="PBP2_CrgA_like"/>
    <property type="match status" value="1"/>
</dbReference>
<sequence length="300" mass="33493">MNKLQAISIFRRVVELGSFKAAAEDLNLSKAAVSKNISELEGFLQNPLINRTTRKLSVTDDGQMYYHQIRQVLDDLHNADLAIRESTQILSGSLRISAPMSFGLTTINSAICEFMKIHPEIKVELVLNDQFVDLVASGFDLAIRGGGMLIDSSLKQRKLVTLKRILCASPEYLAHSSKLMSLNDLKKHNCLIYNLASSPTKWIYGDEVENKAVSIKLGSYVANNSLAIKQAAIAGLGVVLIPEMLIRSALQSKKLVPLLSEIKFESHALYVVYPHHKQESRKLRILIDFLVKYLSREEGK</sequence>
<dbReference type="FunFam" id="1.10.10.10:FF:000001">
    <property type="entry name" value="LysR family transcriptional regulator"/>
    <property type="match status" value="1"/>
</dbReference>
<dbReference type="EMBL" id="UOFB01000407">
    <property type="protein sequence ID" value="VAW49885.1"/>
    <property type="molecule type" value="Genomic_DNA"/>
</dbReference>
<evidence type="ECO:0000256" key="1">
    <source>
        <dbReference type="ARBA" id="ARBA00009437"/>
    </source>
</evidence>
<dbReference type="SUPFAM" id="SSF53850">
    <property type="entry name" value="Periplasmic binding protein-like II"/>
    <property type="match status" value="1"/>
</dbReference>
<dbReference type="InterPro" id="IPR058163">
    <property type="entry name" value="LysR-type_TF_proteobact-type"/>
</dbReference>
<dbReference type="GO" id="GO:0006351">
    <property type="term" value="P:DNA-templated transcription"/>
    <property type="evidence" value="ECO:0007669"/>
    <property type="project" value="TreeGrafter"/>
</dbReference>
<feature type="domain" description="HTH lysR-type" evidence="5">
    <location>
        <begin position="1"/>
        <end position="59"/>
    </location>
</feature>
<evidence type="ECO:0000256" key="4">
    <source>
        <dbReference type="ARBA" id="ARBA00023163"/>
    </source>
</evidence>
<dbReference type="PROSITE" id="PS50931">
    <property type="entry name" value="HTH_LYSR"/>
    <property type="match status" value="1"/>
</dbReference>
<gene>
    <name evidence="6" type="ORF">MNBD_GAMMA04-1788</name>
</gene>
<dbReference type="PANTHER" id="PTHR30537:SF5">
    <property type="entry name" value="HTH-TYPE TRANSCRIPTIONAL ACTIVATOR TTDR-RELATED"/>
    <property type="match status" value="1"/>
</dbReference>
<dbReference type="AlphaFoldDB" id="A0A3B0W222"/>
<organism evidence="6">
    <name type="scientific">hydrothermal vent metagenome</name>
    <dbReference type="NCBI Taxonomy" id="652676"/>
    <lineage>
        <taxon>unclassified sequences</taxon>
        <taxon>metagenomes</taxon>
        <taxon>ecological metagenomes</taxon>
    </lineage>
</organism>
<accession>A0A3B0W222</accession>
<evidence type="ECO:0000313" key="6">
    <source>
        <dbReference type="EMBL" id="VAW49885.1"/>
    </source>
</evidence>
<dbReference type="Gene3D" id="1.10.10.10">
    <property type="entry name" value="Winged helix-like DNA-binding domain superfamily/Winged helix DNA-binding domain"/>
    <property type="match status" value="1"/>
</dbReference>
<dbReference type="InterPro" id="IPR036388">
    <property type="entry name" value="WH-like_DNA-bd_sf"/>
</dbReference>
<dbReference type="InterPro" id="IPR036390">
    <property type="entry name" value="WH_DNA-bd_sf"/>
</dbReference>
<evidence type="ECO:0000259" key="5">
    <source>
        <dbReference type="PROSITE" id="PS50931"/>
    </source>
</evidence>
<dbReference type="Gene3D" id="3.40.190.290">
    <property type="match status" value="1"/>
</dbReference>
<protein>
    <submittedName>
        <fullName evidence="6">Transcriptional regulator, LysR family</fullName>
    </submittedName>
</protein>
<keyword evidence="4" id="KW-0804">Transcription</keyword>
<keyword evidence="2" id="KW-0805">Transcription regulation</keyword>
<name>A0A3B0W222_9ZZZZ</name>
<dbReference type="SUPFAM" id="SSF46785">
    <property type="entry name" value="Winged helix' DNA-binding domain"/>
    <property type="match status" value="1"/>
</dbReference>
<dbReference type="Pfam" id="PF03466">
    <property type="entry name" value="LysR_substrate"/>
    <property type="match status" value="1"/>
</dbReference>
<evidence type="ECO:0000256" key="2">
    <source>
        <dbReference type="ARBA" id="ARBA00023015"/>
    </source>
</evidence>
<dbReference type="InterPro" id="IPR000847">
    <property type="entry name" value="LysR_HTH_N"/>
</dbReference>
<dbReference type="Pfam" id="PF00126">
    <property type="entry name" value="HTH_1"/>
    <property type="match status" value="1"/>
</dbReference>
<reference evidence="6" key="1">
    <citation type="submission" date="2018-06" db="EMBL/GenBank/DDBJ databases">
        <authorList>
            <person name="Zhirakovskaya E."/>
        </authorList>
    </citation>
    <scope>NUCLEOTIDE SEQUENCE</scope>
</reference>
<proteinExistence type="inferred from homology"/>
<dbReference type="GO" id="GO:0043565">
    <property type="term" value="F:sequence-specific DNA binding"/>
    <property type="evidence" value="ECO:0007669"/>
    <property type="project" value="TreeGrafter"/>
</dbReference>
<comment type="similarity">
    <text evidence="1">Belongs to the LysR transcriptional regulatory family.</text>
</comment>
<keyword evidence="3" id="KW-0238">DNA-binding</keyword>
<dbReference type="InterPro" id="IPR005119">
    <property type="entry name" value="LysR_subst-bd"/>
</dbReference>